<gene>
    <name evidence="2" type="ORF">Q73A0000_05175</name>
</gene>
<organism evidence="2 3">
    <name type="scientific">Kaistella flava</name>
    <name type="common">ex Peng et al. 2021</name>
    <dbReference type="NCBI Taxonomy" id="2038776"/>
    <lineage>
        <taxon>Bacteria</taxon>
        <taxon>Pseudomonadati</taxon>
        <taxon>Bacteroidota</taxon>
        <taxon>Flavobacteriia</taxon>
        <taxon>Flavobacteriales</taxon>
        <taxon>Weeksellaceae</taxon>
        <taxon>Chryseobacterium group</taxon>
        <taxon>Kaistella</taxon>
    </lineage>
</organism>
<evidence type="ECO:0000256" key="1">
    <source>
        <dbReference type="SAM" id="Phobius"/>
    </source>
</evidence>
<dbReference type="AlphaFoldDB" id="A0A7M2Y8S4"/>
<proteinExistence type="predicted"/>
<keyword evidence="1" id="KW-0812">Transmembrane</keyword>
<name>A0A7M2Y8S4_9FLAO</name>
<feature type="transmembrane region" description="Helical" evidence="1">
    <location>
        <begin position="170"/>
        <end position="189"/>
    </location>
</feature>
<evidence type="ECO:0000313" key="3">
    <source>
        <dbReference type="Proteomes" id="UP000594195"/>
    </source>
</evidence>
<dbReference type="KEGG" id="kfa:Q73A0000_05175"/>
<sequence>MIKRITLLLITSVLFLSSCKDENYVGETADFGTAKYYKPFLFVKSDTVVLSKTLNYDFNDYAVEQKSFAKIKWVDENKKPIQNKNIRFFVNGVQSDSNEFEISSKVNKGQLELGIQMLPDFPKGYTSGFLSISNHQLDVVNNLDLGSASEDRIFKWEATHKVVMNPLKKGLMWVGILILALLSVWFLVLRNMLHPKFKRGKIQILSPYFGGVSFNQNTKLIVFTSTIKKQSAFNRIFTGKIIYEVNPIYSNDIILRPGRANKIKIKLPVGVTIKPAVANLDKFSEYTIMLNKNIIKIQYS</sequence>
<keyword evidence="1" id="KW-0472">Membrane</keyword>
<accession>A0A7M2Y8S4</accession>
<dbReference type="RefSeq" id="WP_193813018.1">
    <property type="nucleotide sequence ID" value="NZ_CP040442.1"/>
</dbReference>
<evidence type="ECO:0000313" key="2">
    <source>
        <dbReference type="EMBL" id="QOW09802.1"/>
    </source>
</evidence>
<dbReference type="PROSITE" id="PS51257">
    <property type="entry name" value="PROKAR_LIPOPROTEIN"/>
    <property type="match status" value="1"/>
</dbReference>
<dbReference type="Proteomes" id="UP000594195">
    <property type="component" value="Chromosome"/>
</dbReference>
<keyword evidence="3" id="KW-1185">Reference proteome</keyword>
<dbReference type="EMBL" id="CP040442">
    <property type="protein sequence ID" value="QOW09802.1"/>
    <property type="molecule type" value="Genomic_DNA"/>
</dbReference>
<keyword evidence="1" id="KW-1133">Transmembrane helix</keyword>
<protein>
    <submittedName>
        <fullName evidence="2">Uncharacterized protein</fullName>
    </submittedName>
</protein>
<reference evidence="2 3" key="1">
    <citation type="submission" date="2019-05" db="EMBL/GenBank/DDBJ databases">
        <title>Chryseobacterium sp. isolated from King George Island, maritime Antarctica.</title>
        <authorList>
            <person name="Peng X."/>
        </authorList>
    </citation>
    <scope>NUCLEOTIDE SEQUENCE [LARGE SCALE GENOMIC DNA]</scope>
    <source>
        <strain evidence="2 3">7-3A</strain>
    </source>
</reference>